<organism evidence="2 3">
    <name type="scientific">Stygiolobus caldivivus</name>
    <dbReference type="NCBI Taxonomy" id="2824673"/>
    <lineage>
        <taxon>Archaea</taxon>
        <taxon>Thermoproteota</taxon>
        <taxon>Thermoprotei</taxon>
        <taxon>Sulfolobales</taxon>
        <taxon>Sulfolobaceae</taxon>
        <taxon>Stygiolobus</taxon>
    </lineage>
</organism>
<dbReference type="KEGG" id="csty:KN1_18180"/>
<protein>
    <submittedName>
        <fullName evidence="2">Uncharacterized protein</fullName>
    </submittedName>
</protein>
<evidence type="ECO:0000313" key="3">
    <source>
        <dbReference type="Proteomes" id="UP000825123"/>
    </source>
</evidence>
<dbReference type="EMBL" id="AP024597">
    <property type="protein sequence ID" value="BCU70521.1"/>
    <property type="molecule type" value="Genomic_DNA"/>
</dbReference>
<gene>
    <name evidence="2" type="ORF">KN1_18180</name>
</gene>
<reference evidence="2 3" key="1">
    <citation type="submission" date="2021-04" db="EMBL/GenBank/DDBJ databases">
        <title>Complete genome sequence of Stygiolobus sp. KN-1.</title>
        <authorList>
            <person name="Nakamura K."/>
            <person name="Sakai H."/>
            <person name="Kurosawa N."/>
        </authorList>
    </citation>
    <scope>NUCLEOTIDE SEQUENCE [LARGE SCALE GENOMIC DNA]</scope>
    <source>
        <strain evidence="2 3">KN-1</strain>
    </source>
</reference>
<keyword evidence="3" id="KW-1185">Reference proteome</keyword>
<evidence type="ECO:0000256" key="1">
    <source>
        <dbReference type="SAM" id="Coils"/>
    </source>
</evidence>
<keyword evidence="1" id="KW-0175">Coiled coil</keyword>
<accession>A0A8D5U837</accession>
<dbReference type="AlphaFoldDB" id="A0A8D5U837"/>
<feature type="coiled-coil region" evidence="1">
    <location>
        <begin position="14"/>
        <end position="48"/>
    </location>
</feature>
<evidence type="ECO:0000313" key="2">
    <source>
        <dbReference type="EMBL" id="BCU70521.1"/>
    </source>
</evidence>
<sequence length="154" mass="18291">MNYKYFDYENEIVSTNTDELKKFLEAKIAELKKELEYYEYLYSILETEGYKNIIKGNKGTADVIKNNRGEIVAEIYYTPPLMRILFRGKINMNKTYANVINKILEMEKNRSKIEYEVSLEKDELREIIIDNVKDELTYNKIKAGLQSILERLSY</sequence>
<dbReference type="Proteomes" id="UP000825123">
    <property type="component" value="Chromosome"/>
</dbReference>
<name>A0A8D5U837_9CREN</name>
<proteinExistence type="predicted"/>